<organism evidence="1 2">
    <name type="scientific">Crocosphaera subtropica (strain ATCC 51142 / BH68)</name>
    <name type="common">Cyanothece sp. (strain ATCC 51142)</name>
    <dbReference type="NCBI Taxonomy" id="43989"/>
    <lineage>
        <taxon>Bacteria</taxon>
        <taxon>Bacillati</taxon>
        <taxon>Cyanobacteriota</taxon>
        <taxon>Cyanophyceae</taxon>
        <taxon>Oscillatoriophycideae</taxon>
        <taxon>Chroococcales</taxon>
        <taxon>Aphanothecaceae</taxon>
        <taxon>Crocosphaera</taxon>
        <taxon>Crocosphaera subtropica</taxon>
    </lineage>
</organism>
<dbReference type="HOGENOM" id="CLU_1657689_0_0_3"/>
<dbReference type="eggNOG" id="ENOG5032WEF">
    <property type="taxonomic scope" value="Bacteria"/>
</dbReference>
<sequence>MYYGYRCYTNDNEALGWFYTTHKELELNWTTNPDLFYWCKRWKTKRGAEKNFDYYQRRWKSYRRERCGYLKIEIMPEVPSIDENSNRTSQQKWDAKNGKIIEESKAKYEQKNPIWSFRPPSELIEWLEEERWYTEDGKPETNSQLLIRKLNKLKNLECQSY</sequence>
<proteinExistence type="predicted"/>
<dbReference type="AlphaFoldDB" id="B1X2U5"/>
<accession>B1X2U5</accession>
<dbReference type="OrthoDB" id="490625at2"/>
<dbReference type="RefSeq" id="WP_009547854.1">
    <property type="nucleotide sequence ID" value="NC_010547.1"/>
</dbReference>
<keyword evidence="2" id="KW-1185">Reference proteome</keyword>
<reference evidence="1 2" key="1">
    <citation type="journal article" date="2008" name="Proc. Natl. Acad. Sci. U.S.A.">
        <title>The genome of Cyanothece 51142, a unicellular diazotrophic cyanobacterium important in the marine nitrogen cycle.</title>
        <authorList>
            <person name="Welsh E.A."/>
            <person name="Liberton M."/>
            <person name="Stoeckel J."/>
            <person name="Loh T."/>
            <person name="Elvitigala T."/>
            <person name="Wang C."/>
            <person name="Wollam A."/>
            <person name="Fulton R.S."/>
            <person name="Clifton S.W."/>
            <person name="Jacobs J.M."/>
            <person name="Aurora R."/>
            <person name="Ghosh B.K."/>
            <person name="Sherman L.A."/>
            <person name="Smith R.D."/>
            <person name="Wilson R.K."/>
            <person name="Pakrasi H.B."/>
        </authorList>
    </citation>
    <scope>NUCLEOTIDE SEQUENCE [LARGE SCALE GENOMIC DNA]</scope>
    <source>
        <strain evidence="2">ATCC 51142 / BH68</strain>
    </source>
</reference>
<dbReference type="STRING" id="43989.cce_5110"/>
<dbReference type="KEGG" id="cyt:cce_5110"/>
<protein>
    <submittedName>
        <fullName evidence="1">Uncharacterized protein</fullName>
    </submittedName>
</protein>
<evidence type="ECO:0000313" key="2">
    <source>
        <dbReference type="Proteomes" id="UP000001203"/>
    </source>
</evidence>
<dbReference type="EMBL" id="CP000807">
    <property type="protein sequence ID" value="ACB54456.1"/>
    <property type="molecule type" value="Genomic_DNA"/>
</dbReference>
<evidence type="ECO:0000313" key="1">
    <source>
        <dbReference type="EMBL" id="ACB54456.1"/>
    </source>
</evidence>
<gene>
    <name evidence="1" type="ordered locus">cce_5110</name>
</gene>
<name>B1X2U5_CROS5</name>
<dbReference type="Proteomes" id="UP000001203">
    <property type="component" value="Chromosome linear"/>
</dbReference>